<gene>
    <name evidence="2" type="ORF">BSTOLATCC_MIC11390</name>
</gene>
<organism evidence="2 3">
    <name type="scientific">Blepharisma stoltei</name>
    <dbReference type="NCBI Taxonomy" id="1481888"/>
    <lineage>
        <taxon>Eukaryota</taxon>
        <taxon>Sar</taxon>
        <taxon>Alveolata</taxon>
        <taxon>Ciliophora</taxon>
        <taxon>Postciliodesmatophora</taxon>
        <taxon>Heterotrichea</taxon>
        <taxon>Heterotrichida</taxon>
        <taxon>Blepharismidae</taxon>
        <taxon>Blepharisma</taxon>
    </lineage>
</organism>
<feature type="region of interest" description="Disordered" evidence="1">
    <location>
        <begin position="25"/>
        <end position="46"/>
    </location>
</feature>
<comment type="caution">
    <text evidence="2">The sequence shown here is derived from an EMBL/GenBank/DDBJ whole genome shotgun (WGS) entry which is preliminary data.</text>
</comment>
<dbReference type="EMBL" id="CAJZBQ010000012">
    <property type="protein sequence ID" value="CAG9314383.1"/>
    <property type="molecule type" value="Genomic_DNA"/>
</dbReference>
<dbReference type="AlphaFoldDB" id="A0AAU9ILQ7"/>
<name>A0AAU9ILQ7_9CILI</name>
<dbReference type="Proteomes" id="UP001162131">
    <property type="component" value="Unassembled WGS sequence"/>
</dbReference>
<keyword evidence="3" id="KW-1185">Reference proteome</keyword>
<protein>
    <submittedName>
        <fullName evidence="2">Uncharacterized protein</fullName>
    </submittedName>
</protein>
<evidence type="ECO:0000313" key="2">
    <source>
        <dbReference type="EMBL" id="CAG9314383.1"/>
    </source>
</evidence>
<evidence type="ECO:0000256" key="1">
    <source>
        <dbReference type="SAM" id="MobiDB-lite"/>
    </source>
</evidence>
<proteinExistence type="predicted"/>
<accession>A0AAU9ILQ7</accession>
<reference evidence="2" key="1">
    <citation type="submission" date="2021-09" db="EMBL/GenBank/DDBJ databases">
        <authorList>
            <consortium name="AG Swart"/>
            <person name="Singh M."/>
            <person name="Singh A."/>
            <person name="Seah K."/>
            <person name="Emmerich C."/>
        </authorList>
    </citation>
    <scope>NUCLEOTIDE SEQUENCE</scope>
    <source>
        <strain evidence="2">ATCC30299</strain>
    </source>
</reference>
<sequence length="188" mass="21561">MSEVQEIVKHMQSLREEYLGWRNNLDLDGPKKYKIDKRRTKPKPKTLEELKNQAKYKKRWKGAGAQNSEFASVASLKPCVLSTWETAKAMAPERSFKAPPGSKPILVPQVGREFGQPSMDQVSKRYKTVLLTNIEKFNDYVQRPSQYQKPPPELTILHPRGFTPAGTLMKEFGFPTTHLLPKSMTMKK</sequence>
<evidence type="ECO:0000313" key="3">
    <source>
        <dbReference type="Proteomes" id="UP001162131"/>
    </source>
</evidence>
<feature type="compositionally biased region" description="Basic residues" evidence="1">
    <location>
        <begin position="34"/>
        <end position="44"/>
    </location>
</feature>